<dbReference type="AlphaFoldDB" id="A0A5B7CET2"/>
<dbReference type="PROSITE" id="PS51272">
    <property type="entry name" value="SLH"/>
    <property type="match status" value="2"/>
</dbReference>
<feature type="region of interest" description="Disordered" evidence="2">
    <location>
        <begin position="124"/>
        <end position="215"/>
    </location>
</feature>
<feature type="transmembrane region" description="Helical" evidence="3">
    <location>
        <begin position="95"/>
        <end position="118"/>
    </location>
</feature>
<evidence type="ECO:0000256" key="3">
    <source>
        <dbReference type="SAM" id="Phobius"/>
    </source>
</evidence>
<evidence type="ECO:0000259" key="4">
    <source>
        <dbReference type="PROSITE" id="PS51272"/>
    </source>
</evidence>
<sequence>MTSLTTTWSPNSFQLRLAFNCRKSPTVCVRMRVQKLDRQIRVLSVAGSSARIGHGVERHRTGNSWMNSNSSVDAFSGWSGGDGGEKSLDSQRKQWLRGIVGAGVAGVILVAGITFAALSISKRSSSRPAKEIEPLTTRQEVYLASDDQNDRVEEDENDRKNMTRDSTSLEIETGTDKDSSLYTENNEPTTESRLSEDTDVGYTLNGGDVNNDASTQDDLKNELAIDDMSVAPAESPGAPKLPETEIADGSFAASNFENSDSSLVAEKPESAIELKEDLLNAEFTNLSVSDANPTTLNTDYQEGVPGSRETENLNLSSRSISHDHSESLTFSVSVNSPLDSLLEHRIVHKESIETVNLHSTRENLDLSKTQEVSAEGNKSSLEEHNLNVGGSSGTTAVSAVAYPFSNEQDVNSYDDINGSRSFFESTNPWNSVSVGIPAPSVVSAALQVLPGKVLVPAVVDQVQGQALAALQVLKVIEADVQPGGLCTRREYARWLVSASSALSRSTVSKVYPAMYIENVTELAFDDITPEDPDFPSIQGLAEAGLISSKLSRHDMHSSLDEDQRTLCFSPESPLSRQDLVTWKMALEKRELPQADRKILHQLSGFIDIDKINPEAWPALLADLSAGEHGIIALAFGYTRLFQPDKPVTNAQAAVALATGEASDIVNEELARIEAESMAENAVAAHSALVAQVERDVNASFEKELSLEKEKIDAVEKLAEEAKRELERLRAEREEDNITLMKERVAVESEMEVLSRLRCAVEEQLQSLMSNKVEISYEKERLSKLRKEAEVENQEITRLQYELEVERKALSMARAWAEDEAKRAREQAKALEEARDRWESRGIKVIVDDDLREEASAGVTWLSAGKELPVEGTVSRVENLVDKLKTMGKQLVEGTVSRAENLVDMLKGMAADVSGKSRETIDKIIQKMLFLISILKERASDVGRRAGQLKDAALSNMGGSLQELQQSSAEFTSGLKEGVKRVAGDCREGVEKLTQKFKT</sequence>
<accession>A0A5B7CET2</accession>
<gene>
    <name evidence="5" type="ORF">Din_047354</name>
</gene>
<organism evidence="5">
    <name type="scientific">Davidia involucrata</name>
    <name type="common">Dove tree</name>
    <dbReference type="NCBI Taxonomy" id="16924"/>
    <lineage>
        <taxon>Eukaryota</taxon>
        <taxon>Viridiplantae</taxon>
        <taxon>Streptophyta</taxon>
        <taxon>Embryophyta</taxon>
        <taxon>Tracheophyta</taxon>
        <taxon>Spermatophyta</taxon>
        <taxon>Magnoliopsida</taxon>
        <taxon>eudicotyledons</taxon>
        <taxon>Gunneridae</taxon>
        <taxon>Pentapetalae</taxon>
        <taxon>asterids</taxon>
        <taxon>Cornales</taxon>
        <taxon>Nyssaceae</taxon>
        <taxon>Davidia</taxon>
    </lineage>
</organism>
<feature type="domain" description="SLH" evidence="4">
    <location>
        <begin position="520"/>
        <end position="597"/>
    </location>
</feature>
<feature type="coiled-coil region" evidence="1">
    <location>
        <begin position="774"/>
        <end position="840"/>
    </location>
</feature>
<reference evidence="5" key="1">
    <citation type="submission" date="2019-08" db="EMBL/GenBank/DDBJ databases">
        <title>Reference gene set and small RNA set construction with multiple tissues from Davidia involucrata Baill.</title>
        <authorList>
            <person name="Yang H."/>
            <person name="Zhou C."/>
            <person name="Li G."/>
            <person name="Wang J."/>
            <person name="Gao P."/>
            <person name="Wang M."/>
            <person name="Wang R."/>
            <person name="Zhao Y."/>
        </authorList>
    </citation>
    <scope>NUCLEOTIDE SEQUENCE</scope>
    <source>
        <tissue evidence="5">Mixed with DoveR01_LX</tissue>
    </source>
</reference>
<evidence type="ECO:0000313" key="5">
    <source>
        <dbReference type="EMBL" id="MPA77913.1"/>
    </source>
</evidence>
<feature type="compositionally biased region" description="Polar residues" evidence="2">
    <location>
        <begin position="180"/>
        <end position="192"/>
    </location>
</feature>
<feature type="compositionally biased region" description="Polar residues" evidence="2">
    <location>
        <begin position="290"/>
        <end position="300"/>
    </location>
</feature>
<keyword evidence="1" id="KW-0175">Coiled coil</keyword>
<keyword evidence="3" id="KW-0472">Membrane</keyword>
<dbReference type="InterPro" id="IPR001119">
    <property type="entry name" value="SLH_dom"/>
</dbReference>
<feature type="domain" description="SLH" evidence="4">
    <location>
        <begin position="602"/>
        <end position="670"/>
    </location>
</feature>
<dbReference type="PANTHER" id="PTHR33740:SF3">
    <property type="entry name" value="GPI-ANCHORED ADHESIN-LIKE PROTEIN"/>
    <property type="match status" value="1"/>
</dbReference>
<proteinExistence type="predicted"/>
<evidence type="ECO:0000256" key="2">
    <source>
        <dbReference type="SAM" id="MobiDB-lite"/>
    </source>
</evidence>
<feature type="coiled-coil region" evidence="1">
    <location>
        <begin position="697"/>
        <end position="742"/>
    </location>
</feature>
<protein>
    <submittedName>
        <fullName evidence="5">Putative GPI-anchored adhesin-like protein PGA55 isoform X1</fullName>
    </submittedName>
</protein>
<dbReference type="PANTHER" id="PTHR33740">
    <property type="entry name" value="GPI-ANCHORED ADHESIN-LIKE PROTEIN"/>
    <property type="match status" value="1"/>
</dbReference>
<dbReference type="EMBL" id="GHES01047354">
    <property type="protein sequence ID" value="MPA77913.1"/>
    <property type="molecule type" value="Transcribed_RNA"/>
</dbReference>
<name>A0A5B7CET2_DAVIN</name>
<feature type="region of interest" description="Disordered" evidence="2">
    <location>
        <begin position="290"/>
        <end position="311"/>
    </location>
</feature>
<keyword evidence="3" id="KW-0812">Transmembrane</keyword>
<evidence type="ECO:0000256" key="1">
    <source>
        <dbReference type="SAM" id="Coils"/>
    </source>
</evidence>
<keyword evidence="3" id="KW-1133">Transmembrane helix</keyword>